<gene>
    <name evidence="2" type="ORF">NG824_20855</name>
</gene>
<feature type="transmembrane region" description="Helical" evidence="1">
    <location>
        <begin position="21"/>
        <end position="42"/>
    </location>
</feature>
<name>A0AA46SUN0_9XANT</name>
<dbReference type="RefSeq" id="WP_267093184.1">
    <property type="nucleotide sequence ID" value="NZ_CP099532.1"/>
</dbReference>
<proteinExistence type="predicted"/>
<keyword evidence="1" id="KW-1133">Transmembrane helix</keyword>
<organism evidence="2 3">
    <name type="scientific">Xanthomonas sacchari</name>
    <dbReference type="NCBI Taxonomy" id="56458"/>
    <lineage>
        <taxon>Bacteria</taxon>
        <taxon>Pseudomonadati</taxon>
        <taxon>Pseudomonadota</taxon>
        <taxon>Gammaproteobacteria</taxon>
        <taxon>Lysobacterales</taxon>
        <taxon>Lysobacteraceae</taxon>
        <taxon>Xanthomonas</taxon>
    </lineage>
</organism>
<feature type="transmembrane region" description="Helical" evidence="1">
    <location>
        <begin position="110"/>
        <end position="127"/>
    </location>
</feature>
<protein>
    <submittedName>
        <fullName evidence="2">Uncharacterized protein</fullName>
    </submittedName>
</protein>
<keyword evidence="1" id="KW-0812">Transmembrane</keyword>
<dbReference type="EMBL" id="CP099534">
    <property type="protein sequence ID" value="UYK88878.1"/>
    <property type="molecule type" value="Genomic_DNA"/>
</dbReference>
<keyword evidence="1" id="KW-0472">Membrane</keyword>
<evidence type="ECO:0000256" key="1">
    <source>
        <dbReference type="SAM" id="Phobius"/>
    </source>
</evidence>
<dbReference type="Proteomes" id="UP001164392">
    <property type="component" value="Chromosome"/>
</dbReference>
<dbReference type="AlphaFoldDB" id="A0AA46SUN0"/>
<evidence type="ECO:0000313" key="3">
    <source>
        <dbReference type="Proteomes" id="UP001164392"/>
    </source>
</evidence>
<sequence>MTTRPALGGKAGLQMMKFFKWLVAVLSFAVFFLVSLNTFSANKHLLSSYNGGDYLRYFIFFPGITLCLYLAFSLHKAQTWSHFVIAVFLCLPALIFLHFVVSVMNAHTGGAYWWWQVLEIVVTYFTWSRTGKRWSKAALSSQEKGPATRIS</sequence>
<evidence type="ECO:0000313" key="2">
    <source>
        <dbReference type="EMBL" id="UYK88878.1"/>
    </source>
</evidence>
<feature type="transmembrane region" description="Helical" evidence="1">
    <location>
        <begin position="84"/>
        <end position="104"/>
    </location>
</feature>
<feature type="transmembrane region" description="Helical" evidence="1">
    <location>
        <begin position="54"/>
        <end position="72"/>
    </location>
</feature>
<accession>A0AA46SUN0</accession>
<reference evidence="2" key="1">
    <citation type="submission" date="2022-06" db="EMBL/GenBank/DDBJ databases">
        <title>Dynamics of rice microbiomes reveals core vertical transmitted seed endophytes.</title>
        <authorList>
            <person name="Liao K."/>
            <person name="Zhang X."/>
        </authorList>
    </citation>
    <scope>NUCLEOTIDE SEQUENCE</scope>
    <source>
        <strain evidence="2">JR3-14</strain>
    </source>
</reference>